<dbReference type="EMBL" id="JYDI01000907">
    <property type="protein sequence ID" value="KRY43773.1"/>
    <property type="molecule type" value="Genomic_DNA"/>
</dbReference>
<dbReference type="EMBL" id="JYDI01000849">
    <property type="protein sequence ID" value="KRY43868.1"/>
    <property type="molecule type" value="Genomic_DNA"/>
</dbReference>
<comment type="caution">
    <text evidence="1">The sequence shown here is derived from an EMBL/GenBank/DDBJ whole genome shotgun (WGS) entry which is preliminary data.</text>
</comment>
<evidence type="ECO:0000313" key="1">
    <source>
        <dbReference type="EMBL" id="KRY43773.1"/>
    </source>
</evidence>
<protein>
    <submittedName>
        <fullName evidence="1">Uncharacterized protein</fullName>
    </submittedName>
</protein>
<accession>A0A0V1C380</accession>
<name>A0A0V1C380_TRIBR</name>
<dbReference type="AlphaFoldDB" id="A0A0V1C380"/>
<dbReference type="Proteomes" id="UP000054653">
    <property type="component" value="Unassembled WGS sequence"/>
</dbReference>
<proteinExistence type="predicted"/>
<evidence type="ECO:0000313" key="2">
    <source>
        <dbReference type="EMBL" id="KRY43868.1"/>
    </source>
</evidence>
<gene>
    <name evidence="1" type="ORF">T03_1315</name>
    <name evidence="2" type="ORF">T03_2854</name>
</gene>
<reference evidence="1 3" key="1">
    <citation type="submission" date="2015-01" db="EMBL/GenBank/DDBJ databases">
        <title>Evolution of Trichinella species and genotypes.</title>
        <authorList>
            <person name="Korhonen P.K."/>
            <person name="Edoardo P."/>
            <person name="Giuseppe L.R."/>
            <person name="Gasser R.B."/>
        </authorList>
    </citation>
    <scope>NUCLEOTIDE SEQUENCE [LARGE SCALE GENOMIC DNA]</scope>
    <source>
        <strain evidence="1">ISS120</strain>
    </source>
</reference>
<sequence>MLLPLDLTSHFKISKPTVTMLRPLPSQPLHGLAKVEEATLHPDVGKVALNGRDQGCFKIANKFRRIKLEAKFFHFGMEHFNIRLYAMRSLQIVILCTTRSSLPLMNR</sequence>
<keyword evidence="3" id="KW-1185">Reference proteome</keyword>
<organism evidence="1 3">
    <name type="scientific">Trichinella britovi</name>
    <name type="common">Parasitic roundworm</name>
    <dbReference type="NCBI Taxonomy" id="45882"/>
    <lineage>
        <taxon>Eukaryota</taxon>
        <taxon>Metazoa</taxon>
        <taxon>Ecdysozoa</taxon>
        <taxon>Nematoda</taxon>
        <taxon>Enoplea</taxon>
        <taxon>Dorylaimia</taxon>
        <taxon>Trichinellida</taxon>
        <taxon>Trichinellidae</taxon>
        <taxon>Trichinella</taxon>
    </lineage>
</organism>
<evidence type="ECO:0000313" key="3">
    <source>
        <dbReference type="Proteomes" id="UP000054653"/>
    </source>
</evidence>
<dbReference type="STRING" id="45882.A0A0V1C380"/>